<dbReference type="InterPro" id="IPR002401">
    <property type="entry name" value="Cyt_P450_E_grp-I"/>
</dbReference>
<reference evidence="9" key="1">
    <citation type="submission" date="2017-02" db="EMBL/GenBank/DDBJ databases">
        <authorList>
            <person name="Tafer H."/>
            <person name="Lopandic K."/>
        </authorList>
    </citation>
    <scope>NUCLEOTIDE SEQUENCE [LARGE SCALE GENOMIC DNA]</scope>
    <source>
        <strain evidence="9">CBS 366.77</strain>
    </source>
</reference>
<keyword evidence="9" id="KW-1185">Reference proteome</keyword>
<dbReference type="SUPFAM" id="SSF48264">
    <property type="entry name" value="Cytochrome P450"/>
    <property type="match status" value="1"/>
</dbReference>
<dbReference type="OrthoDB" id="3934656at2759"/>
<keyword evidence="4 7" id="KW-0560">Oxidoreductase</keyword>
<keyword evidence="6 7" id="KW-0349">Heme</keyword>
<gene>
    <name evidence="8" type="ORF">PHISCL_03898</name>
</gene>
<evidence type="ECO:0000256" key="6">
    <source>
        <dbReference type="PIRSR" id="PIRSR602401-1"/>
    </source>
</evidence>
<keyword evidence="3 6" id="KW-0479">Metal-binding</keyword>
<sequence length="404" mass="46391">MYNVNDVLMGGNRIKNIFSHQDEQWHAKYIRPVKNIYSLTRVQDFELGVDMTLNLFLDKVRERFVSTGQPCEMSDYISFFAWDSMSQITFSKNLGLLEAGRDPGKMLETASKSLDYFASICQIPQLDMWLDKNPVCRVGPPGFGWTVQFSLEQYSKRAREGKPEQHEYSDFIDKYLEAKEKNPEVVDDNTILMYMIANVTAGSDTTASTMCAAVYYVLRNPAVYNRLREELRAANLTMPAQWKEIRDLPYLNAVMRESMRINPGVGLMVERIVPKGGFTLPDGRFIPEDTIVGMNPWVINRNTAVFGPEPDSFIPERWLQANDESDEAYQARSSRMKSTDFTFGAGPRICLGKNISLLESYKFVATVFATLDMKLKNPERDWKIINSWFVRQENMPVVITERTT</sequence>
<dbReference type="InterPro" id="IPR050121">
    <property type="entry name" value="Cytochrome_P450_monoxygenase"/>
</dbReference>
<keyword evidence="7 8" id="KW-0503">Monooxygenase</keyword>
<evidence type="ECO:0000256" key="1">
    <source>
        <dbReference type="ARBA" id="ARBA00001971"/>
    </source>
</evidence>
<dbReference type="GO" id="GO:0016705">
    <property type="term" value="F:oxidoreductase activity, acting on paired donors, with incorporation or reduction of molecular oxygen"/>
    <property type="evidence" value="ECO:0007669"/>
    <property type="project" value="InterPro"/>
</dbReference>
<dbReference type="GO" id="GO:0004497">
    <property type="term" value="F:monooxygenase activity"/>
    <property type="evidence" value="ECO:0007669"/>
    <property type="project" value="UniProtKB-KW"/>
</dbReference>
<accession>A0A3A2ZKN7</accession>
<dbReference type="STRING" id="2070753.A0A3A2ZKN7"/>
<protein>
    <submittedName>
        <fullName evidence="8">Benzoate 4-monooxygenase cytochrome P450</fullName>
    </submittedName>
</protein>
<dbReference type="GO" id="GO:0020037">
    <property type="term" value="F:heme binding"/>
    <property type="evidence" value="ECO:0007669"/>
    <property type="project" value="InterPro"/>
</dbReference>
<dbReference type="PRINTS" id="PR00385">
    <property type="entry name" value="P450"/>
</dbReference>
<dbReference type="PROSITE" id="PS00086">
    <property type="entry name" value="CYTOCHROME_P450"/>
    <property type="match status" value="1"/>
</dbReference>
<dbReference type="PANTHER" id="PTHR24305:SF180">
    <property type="entry name" value="P450, PUTATIVE (EUROFUNG)-RELATED"/>
    <property type="match status" value="1"/>
</dbReference>
<dbReference type="PANTHER" id="PTHR24305">
    <property type="entry name" value="CYTOCHROME P450"/>
    <property type="match status" value="1"/>
</dbReference>
<dbReference type="Proteomes" id="UP000266188">
    <property type="component" value="Unassembled WGS sequence"/>
</dbReference>
<evidence type="ECO:0000313" key="9">
    <source>
        <dbReference type="Proteomes" id="UP000266188"/>
    </source>
</evidence>
<dbReference type="AlphaFoldDB" id="A0A3A2ZKN7"/>
<comment type="cofactor">
    <cofactor evidence="1 6">
        <name>heme</name>
        <dbReference type="ChEBI" id="CHEBI:30413"/>
    </cofactor>
</comment>
<evidence type="ECO:0000313" key="8">
    <source>
        <dbReference type="EMBL" id="RJE23758.1"/>
    </source>
</evidence>
<dbReference type="EMBL" id="MVGC01000106">
    <property type="protein sequence ID" value="RJE23758.1"/>
    <property type="molecule type" value="Genomic_DNA"/>
</dbReference>
<dbReference type="InterPro" id="IPR001128">
    <property type="entry name" value="Cyt_P450"/>
</dbReference>
<dbReference type="Gene3D" id="1.10.630.10">
    <property type="entry name" value="Cytochrome P450"/>
    <property type="match status" value="1"/>
</dbReference>
<dbReference type="Pfam" id="PF00067">
    <property type="entry name" value="p450"/>
    <property type="match status" value="1"/>
</dbReference>
<evidence type="ECO:0000256" key="5">
    <source>
        <dbReference type="ARBA" id="ARBA00023004"/>
    </source>
</evidence>
<proteinExistence type="inferred from homology"/>
<dbReference type="InterPro" id="IPR036396">
    <property type="entry name" value="Cyt_P450_sf"/>
</dbReference>
<evidence type="ECO:0000256" key="3">
    <source>
        <dbReference type="ARBA" id="ARBA00022723"/>
    </source>
</evidence>
<evidence type="ECO:0000256" key="2">
    <source>
        <dbReference type="ARBA" id="ARBA00010617"/>
    </source>
</evidence>
<organism evidence="8 9">
    <name type="scientific">Aspergillus sclerotialis</name>
    <dbReference type="NCBI Taxonomy" id="2070753"/>
    <lineage>
        <taxon>Eukaryota</taxon>
        <taxon>Fungi</taxon>
        <taxon>Dikarya</taxon>
        <taxon>Ascomycota</taxon>
        <taxon>Pezizomycotina</taxon>
        <taxon>Eurotiomycetes</taxon>
        <taxon>Eurotiomycetidae</taxon>
        <taxon>Eurotiales</taxon>
        <taxon>Aspergillaceae</taxon>
        <taxon>Aspergillus</taxon>
        <taxon>Aspergillus subgen. Polypaecilum</taxon>
    </lineage>
</organism>
<evidence type="ECO:0000256" key="7">
    <source>
        <dbReference type="RuleBase" id="RU000461"/>
    </source>
</evidence>
<dbReference type="CDD" id="cd11060">
    <property type="entry name" value="CYP57A1-like"/>
    <property type="match status" value="1"/>
</dbReference>
<comment type="similarity">
    <text evidence="2 7">Belongs to the cytochrome P450 family.</text>
</comment>
<keyword evidence="5 6" id="KW-0408">Iron</keyword>
<dbReference type="GO" id="GO:0005506">
    <property type="term" value="F:iron ion binding"/>
    <property type="evidence" value="ECO:0007669"/>
    <property type="project" value="InterPro"/>
</dbReference>
<comment type="caution">
    <text evidence="8">The sequence shown here is derived from an EMBL/GenBank/DDBJ whole genome shotgun (WGS) entry which is preliminary data.</text>
</comment>
<name>A0A3A2ZKN7_9EURO</name>
<dbReference type="InterPro" id="IPR017972">
    <property type="entry name" value="Cyt_P450_CS"/>
</dbReference>
<evidence type="ECO:0000256" key="4">
    <source>
        <dbReference type="ARBA" id="ARBA00023002"/>
    </source>
</evidence>
<feature type="binding site" description="axial binding residue" evidence="6">
    <location>
        <position position="350"/>
    </location>
    <ligand>
        <name>heme</name>
        <dbReference type="ChEBI" id="CHEBI:30413"/>
    </ligand>
    <ligandPart>
        <name>Fe</name>
        <dbReference type="ChEBI" id="CHEBI:18248"/>
    </ligandPart>
</feature>
<dbReference type="PRINTS" id="PR00463">
    <property type="entry name" value="EP450I"/>
</dbReference>